<dbReference type="PANTHER" id="PTHR12526">
    <property type="entry name" value="GLYCOSYLTRANSFERASE"/>
    <property type="match status" value="1"/>
</dbReference>
<dbReference type="InterPro" id="IPR028098">
    <property type="entry name" value="Glyco_trans_4-like_N"/>
</dbReference>
<feature type="domain" description="Glycosyl transferase family 1" evidence="3">
    <location>
        <begin position="88"/>
        <end position="242"/>
    </location>
</feature>
<dbReference type="Gene3D" id="3.40.50.2000">
    <property type="entry name" value="Glycogen Phosphorylase B"/>
    <property type="match status" value="2"/>
</dbReference>
<evidence type="ECO:0000313" key="5">
    <source>
        <dbReference type="EMBL" id="CAB4972979.1"/>
    </source>
</evidence>
<dbReference type="Pfam" id="PF00534">
    <property type="entry name" value="Glycos_transf_1"/>
    <property type="match status" value="1"/>
</dbReference>
<dbReference type="SUPFAM" id="SSF53756">
    <property type="entry name" value="UDP-Glycosyltransferase/glycogen phosphorylase"/>
    <property type="match status" value="1"/>
</dbReference>
<sequence length="270" mass="29132">MLPTSIWLGLTVTARPGRRRIAGVYGFTPDMSPAVRRAYRRQLNRAHAVVCNAPHLAAEATREFGVVSERVHVVPNGVHLPEVVANVSSDPPRAVVVANFHPYKGYADLLRALALLPTDSKLSVHLCGGGHERVAMQQLSTELGLCSQVVFVEPPVDVRRELSLAQFAIHPSHTEGLSNSILEQLAFGLPVIACDVGGNSTLIKHGENGLLVPAADPDALAGAITLLAARPSLRIMMSASARLTAERFGWKACTDAHIDLYISLIRARRR</sequence>
<proteinExistence type="predicted"/>
<feature type="domain" description="Glycosyltransferase subfamily 4-like N-terminal" evidence="4">
    <location>
        <begin position="6"/>
        <end position="80"/>
    </location>
</feature>
<dbReference type="GO" id="GO:0016757">
    <property type="term" value="F:glycosyltransferase activity"/>
    <property type="evidence" value="ECO:0007669"/>
    <property type="project" value="UniProtKB-KW"/>
</dbReference>
<accession>A0A6J7M3H7</accession>
<evidence type="ECO:0000259" key="4">
    <source>
        <dbReference type="Pfam" id="PF13439"/>
    </source>
</evidence>
<keyword evidence="1" id="KW-0328">Glycosyltransferase</keyword>
<keyword evidence="2" id="KW-0808">Transferase</keyword>
<evidence type="ECO:0000256" key="1">
    <source>
        <dbReference type="ARBA" id="ARBA00022676"/>
    </source>
</evidence>
<organism evidence="5">
    <name type="scientific">freshwater metagenome</name>
    <dbReference type="NCBI Taxonomy" id="449393"/>
    <lineage>
        <taxon>unclassified sequences</taxon>
        <taxon>metagenomes</taxon>
        <taxon>ecological metagenomes</taxon>
    </lineage>
</organism>
<protein>
    <submittedName>
        <fullName evidence="5">Unannotated protein</fullName>
    </submittedName>
</protein>
<reference evidence="5" key="1">
    <citation type="submission" date="2020-05" db="EMBL/GenBank/DDBJ databases">
        <authorList>
            <person name="Chiriac C."/>
            <person name="Salcher M."/>
            <person name="Ghai R."/>
            <person name="Kavagutti S V."/>
        </authorList>
    </citation>
    <scope>NUCLEOTIDE SEQUENCE</scope>
</reference>
<evidence type="ECO:0000256" key="2">
    <source>
        <dbReference type="ARBA" id="ARBA00022679"/>
    </source>
</evidence>
<gene>
    <name evidence="5" type="ORF">UFOPK3954_00036</name>
</gene>
<name>A0A6J7M3H7_9ZZZZ</name>
<evidence type="ECO:0000259" key="3">
    <source>
        <dbReference type="Pfam" id="PF00534"/>
    </source>
</evidence>
<dbReference type="AlphaFoldDB" id="A0A6J7M3H7"/>
<dbReference type="EMBL" id="CAFBON010000002">
    <property type="protein sequence ID" value="CAB4972979.1"/>
    <property type="molecule type" value="Genomic_DNA"/>
</dbReference>
<dbReference type="PANTHER" id="PTHR12526:SF510">
    <property type="entry name" value="D-INOSITOL 3-PHOSPHATE GLYCOSYLTRANSFERASE"/>
    <property type="match status" value="1"/>
</dbReference>
<dbReference type="InterPro" id="IPR001296">
    <property type="entry name" value="Glyco_trans_1"/>
</dbReference>
<dbReference type="Pfam" id="PF13439">
    <property type="entry name" value="Glyco_transf_4"/>
    <property type="match status" value="1"/>
</dbReference>
<dbReference type="CDD" id="cd03801">
    <property type="entry name" value="GT4_PimA-like"/>
    <property type="match status" value="1"/>
</dbReference>